<dbReference type="InterPro" id="IPR008574">
    <property type="entry name" value="Nematodes_ZYG-11_interact"/>
</dbReference>
<proteinExistence type="predicted"/>
<sequence>MDFGPIVSLMIPAITGIGYGAGLAHLVIPPDPAICLTTIIAYLQMRKGKCNTSEDCCLTVVCTSLVAHILTGSWQGWLNDTYFLLTAIYTISALIPILLGPNFFVTFQQISVPGIPILARNLVFAIYGQEFPVWAVN</sequence>
<gene>
    <name evidence="2" type="ORF">CAEBREN_07923</name>
</gene>
<keyword evidence="1" id="KW-1133">Transmembrane helix</keyword>
<accession>G0MMD7</accession>
<dbReference type="EMBL" id="GL379802">
    <property type="protein sequence ID" value="EGT37554.1"/>
    <property type="molecule type" value="Genomic_DNA"/>
</dbReference>
<dbReference type="HOGENOM" id="CLU_1866904_0_0_1"/>
<dbReference type="Proteomes" id="UP000008068">
    <property type="component" value="Unassembled WGS sequence"/>
</dbReference>
<protein>
    <submittedName>
        <fullName evidence="2">Uncharacterized protein</fullName>
    </submittedName>
</protein>
<feature type="transmembrane region" description="Helical" evidence="1">
    <location>
        <begin position="56"/>
        <end position="77"/>
    </location>
</feature>
<evidence type="ECO:0000256" key="1">
    <source>
        <dbReference type="SAM" id="Phobius"/>
    </source>
</evidence>
<feature type="transmembrane region" description="Helical" evidence="1">
    <location>
        <begin position="6"/>
        <end position="28"/>
    </location>
</feature>
<dbReference type="InParanoid" id="G0MMD7"/>
<dbReference type="Pfam" id="PF05884">
    <property type="entry name" value="ZYG-11_interact"/>
    <property type="match status" value="1"/>
</dbReference>
<name>G0MMD7_CAEBE</name>
<organism evidence="3">
    <name type="scientific">Caenorhabditis brenneri</name>
    <name type="common">Nematode worm</name>
    <dbReference type="NCBI Taxonomy" id="135651"/>
    <lineage>
        <taxon>Eukaryota</taxon>
        <taxon>Metazoa</taxon>
        <taxon>Ecdysozoa</taxon>
        <taxon>Nematoda</taxon>
        <taxon>Chromadorea</taxon>
        <taxon>Rhabditida</taxon>
        <taxon>Rhabditina</taxon>
        <taxon>Rhabditomorpha</taxon>
        <taxon>Rhabditoidea</taxon>
        <taxon>Rhabditidae</taxon>
        <taxon>Peloderinae</taxon>
        <taxon>Caenorhabditis</taxon>
    </lineage>
</organism>
<keyword evidence="3" id="KW-1185">Reference proteome</keyword>
<reference evidence="3" key="1">
    <citation type="submission" date="2011-07" db="EMBL/GenBank/DDBJ databases">
        <authorList>
            <consortium name="Caenorhabditis brenneri Sequencing and Analysis Consortium"/>
            <person name="Wilson R.K."/>
        </authorList>
    </citation>
    <scope>NUCLEOTIDE SEQUENCE [LARGE SCALE GENOMIC DNA]</scope>
    <source>
        <strain evidence="3">PB2801</strain>
    </source>
</reference>
<dbReference type="AlphaFoldDB" id="G0MMD7"/>
<keyword evidence="1" id="KW-0812">Transmembrane</keyword>
<keyword evidence="1" id="KW-0472">Membrane</keyword>
<feature type="transmembrane region" description="Helical" evidence="1">
    <location>
        <begin position="83"/>
        <end position="105"/>
    </location>
</feature>
<evidence type="ECO:0000313" key="3">
    <source>
        <dbReference type="Proteomes" id="UP000008068"/>
    </source>
</evidence>
<evidence type="ECO:0000313" key="2">
    <source>
        <dbReference type="EMBL" id="EGT37554.1"/>
    </source>
</evidence>